<organism evidence="1 2">
    <name type="scientific">Avena sativa</name>
    <name type="common">Oat</name>
    <dbReference type="NCBI Taxonomy" id="4498"/>
    <lineage>
        <taxon>Eukaryota</taxon>
        <taxon>Viridiplantae</taxon>
        <taxon>Streptophyta</taxon>
        <taxon>Embryophyta</taxon>
        <taxon>Tracheophyta</taxon>
        <taxon>Spermatophyta</taxon>
        <taxon>Magnoliopsida</taxon>
        <taxon>Liliopsida</taxon>
        <taxon>Poales</taxon>
        <taxon>Poaceae</taxon>
        <taxon>BOP clade</taxon>
        <taxon>Pooideae</taxon>
        <taxon>Poodae</taxon>
        <taxon>Poeae</taxon>
        <taxon>Poeae Chloroplast Group 1 (Aveneae type)</taxon>
        <taxon>Aveninae</taxon>
        <taxon>Avena</taxon>
    </lineage>
</organism>
<dbReference type="EnsemblPlants" id="AVESA.00010b.r2.4AG0596730.2">
    <property type="protein sequence ID" value="AVESA.00010b.r2.4AG0596730.2.CDS"/>
    <property type="gene ID" value="AVESA.00010b.r2.4AG0596730"/>
</dbReference>
<dbReference type="Proteomes" id="UP001732700">
    <property type="component" value="Chromosome 4A"/>
</dbReference>
<reference evidence="1" key="2">
    <citation type="submission" date="2025-09" db="UniProtKB">
        <authorList>
            <consortium name="EnsemblPlants"/>
        </authorList>
    </citation>
    <scope>IDENTIFICATION</scope>
</reference>
<evidence type="ECO:0000313" key="1">
    <source>
        <dbReference type="EnsemblPlants" id="AVESA.00010b.r2.4AG0596730.2.CDS"/>
    </source>
</evidence>
<evidence type="ECO:0000313" key="2">
    <source>
        <dbReference type="Proteomes" id="UP001732700"/>
    </source>
</evidence>
<reference evidence="1" key="1">
    <citation type="submission" date="2021-05" db="EMBL/GenBank/DDBJ databases">
        <authorList>
            <person name="Scholz U."/>
            <person name="Mascher M."/>
            <person name="Fiebig A."/>
        </authorList>
    </citation>
    <scope>NUCLEOTIDE SEQUENCE [LARGE SCALE GENOMIC DNA]</scope>
</reference>
<accession>A0ACD5WCG9</accession>
<sequence length="237" mass="27752">MFTSCPICNQIITKEYGVVHFPHESASVTLQSPGVNKKWHPRFYKANDASMHRISGQWFDFVYDNRVEEEDICIFVPAKGGRRFRFTVHLLRAERDMHAGPFVPPYILPQNSCLSPLQQIIVEDKMQTIQLEAPLYVAIMKNSSVGVNGHYVLEFGAQYADTYLPKREEPILLQHKGKIWHTKLRIWSRRMRRVLDCGWRKFVRDNRLQVGDTCLFELKNYRKKLTMTVHIIPSDQC</sequence>
<keyword evidence="2" id="KW-1185">Reference proteome</keyword>
<name>A0ACD5WCG9_AVESA</name>
<protein>
    <submittedName>
        <fullName evidence="1">Uncharacterized protein</fullName>
    </submittedName>
</protein>
<proteinExistence type="predicted"/>